<dbReference type="Proteomes" id="UP000294830">
    <property type="component" value="Unassembled WGS sequence"/>
</dbReference>
<dbReference type="PROSITE" id="PS52016">
    <property type="entry name" value="TONB_DEPENDENT_REC_3"/>
    <property type="match status" value="1"/>
</dbReference>
<dbReference type="RefSeq" id="WP_131837809.1">
    <property type="nucleotide sequence ID" value="NZ_SLWB01000001.1"/>
</dbReference>
<comment type="similarity">
    <text evidence="9">Belongs to the TonB-dependent receptor family.</text>
</comment>
<dbReference type="InterPro" id="IPR023997">
    <property type="entry name" value="TonB-dep_OMP_SusC/RagA_CS"/>
</dbReference>
<reference evidence="11 12" key="1">
    <citation type="submission" date="2019-03" db="EMBL/GenBank/DDBJ databases">
        <title>Genomic Encyclopedia of Archaeal and Bacterial Type Strains, Phase II (KMG-II): from individual species to whole genera.</title>
        <authorList>
            <person name="Goeker M."/>
        </authorList>
    </citation>
    <scope>NUCLEOTIDE SEQUENCE [LARGE SCALE GENOMIC DNA]</scope>
    <source>
        <strain evidence="11 12">RL-C</strain>
    </source>
</reference>
<dbReference type="InterPro" id="IPR012910">
    <property type="entry name" value="Plug_dom"/>
</dbReference>
<organism evidence="11 12">
    <name type="scientific">Acetobacteroides hydrogenigenes</name>
    <dbReference type="NCBI Taxonomy" id="979970"/>
    <lineage>
        <taxon>Bacteria</taxon>
        <taxon>Pseudomonadati</taxon>
        <taxon>Bacteroidota</taxon>
        <taxon>Bacteroidia</taxon>
        <taxon>Bacteroidales</taxon>
        <taxon>Rikenellaceae</taxon>
        <taxon>Acetobacteroides</taxon>
    </lineage>
</organism>
<dbReference type="InterPro" id="IPR037066">
    <property type="entry name" value="Plug_dom_sf"/>
</dbReference>
<evidence type="ECO:0000256" key="9">
    <source>
        <dbReference type="PROSITE-ProRule" id="PRU01360"/>
    </source>
</evidence>
<dbReference type="InterPro" id="IPR023996">
    <property type="entry name" value="TonB-dep_OMP_SusC/RagA"/>
</dbReference>
<protein>
    <submittedName>
        <fullName evidence="11">TonB-linked SusC/RagA family outer membrane protein</fullName>
    </submittedName>
</protein>
<evidence type="ECO:0000256" key="2">
    <source>
        <dbReference type="ARBA" id="ARBA00022448"/>
    </source>
</evidence>
<dbReference type="SUPFAM" id="SSF56935">
    <property type="entry name" value="Porins"/>
    <property type="match status" value="1"/>
</dbReference>
<dbReference type="InterPro" id="IPR010917">
    <property type="entry name" value="TonB_rcpt_CS"/>
</dbReference>
<dbReference type="NCBIfam" id="TIGR04056">
    <property type="entry name" value="OMP_RagA_SusC"/>
    <property type="match status" value="1"/>
</dbReference>
<dbReference type="InterPro" id="IPR036942">
    <property type="entry name" value="Beta-barrel_TonB_sf"/>
</dbReference>
<accession>A0A4R2EZF5</accession>
<name>A0A4R2EZF5_9BACT</name>
<evidence type="ECO:0000313" key="11">
    <source>
        <dbReference type="EMBL" id="TCN73023.1"/>
    </source>
</evidence>
<dbReference type="SUPFAM" id="SSF49464">
    <property type="entry name" value="Carboxypeptidase regulatory domain-like"/>
    <property type="match status" value="1"/>
</dbReference>
<dbReference type="NCBIfam" id="TIGR04057">
    <property type="entry name" value="SusC_RagA_signa"/>
    <property type="match status" value="1"/>
</dbReference>
<dbReference type="Gene3D" id="2.170.130.10">
    <property type="entry name" value="TonB-dependent receptor, plug domain"/>
    <property type="match status" value="1"/>
</dbReference>
<feature type="domain" description="TonB-dependent receptor plug" evidence="10">
    <location>
        <begin position="115"/>
        <end position="221"/>
    </location>
</feature>
<keyword evidence="3 9" id="KW-1134">Transmembrane beta strand</keyword>
<evidence type="ECO:0000256" key="4">
    <source>
        <dbReference type="ARBA" id="ARBA00022692"/>
    </source>
</evidence>
<gene>
    <name evidence="11" type="ORF">CLV25_101241</name>
</gene>
<keyword evidence="4 9" id="KW-0812">Transmembrane</keyword>
<keyword evidence="2 9" id="KW-0813">Transport</keyword>
<comment type="caution">
    <text evidence="11">The sequence shown here is derived from an EMBL/GenBank/DDBJ whole genome shotgun (WGS) entry which is preliminary data.</text>
</comment>
<dbReference type="GO" id="GO:0009279">
    <property type="term" value="C:cell outer membrane"/>
    <property type="evidence" value="ECO:0007669"/>
    <property type="project" value="UniProtKB-SubCell"/>
</dbReference>
<keyword evidence="12" id="KW-1185">Reference proteome</keyword>
<dbReference type="Pfam" id="PF13715">
    <property type="entry name" value="CarbopepD_reg_2"/>
    <property type="match status" value="1"/>
</dbReference>
<keyword evidence="5" id="KW-0732">Signal</keyword>
<dbReference type="Gene3D" id="2.60.40.1120">
    <property type="entry name" value="Carboxypeptidase-like, regulatory domain"/>
    <property type="match status" value="1"/>
</dbReference>
<sequence>MKLKLGFTWIMLLLVIVAQAQFSIKGRVLDAKTNEPMPAVTVGEKGTSKGTITDVDGRYTLNVSSDKAVLVVSFVGYASQQVAVNGRHEVNFMLQPSDIKIEEVVVTGYGSTQSKAKLTSSIAKVDSKVLETGVRSNPAQALAGSVAGLKVVQASGKPGSTATVTLRGGTNWDGSGSPLVIVDGQVRGGFSDINPEDIESMDVLKDAGATALYGARANNGVILITTKRGKAGKSEITAKVRLGVNYLNEPYKFLNAGDYLYWMRMGYKNATDGGFQNLNSLKQAVAYGTGNLYFDPSNPNVILDGNKDNRAVWSPMILNDQNKFLLDKGYKQMTDPVYGDQIIYKEFNYKDVAFNNPAKTQDYNISVMGGNEKGSYYAGLGFYNEEGLPIETFYKRLNFTFNGDYKVRDWLTSYTGFSFADARWKDTPITGEGNYFARMLSAPPTMRGYNEQGEPLVGQSLSDGNPQANIDKFLRKNNSDKFTLSQSFKVNFMRDLSLKVGAIWMYDEGFYESFNRDYLQSSNNWNRTRSSSAQFERTMRQTYNAVLSYKKTLFENHNIDAMLGGEFYDTYNYGLYGAGKGAPTDDFRDLSLTLGDKDARSIDTWHDRQRILSAFSRINYDFKSKYLLSFTFREDGYSTLFENNRWGFFPGVSAGWVLNKEQFMQSTSSWLNLLKVRASYGVNGNVSGIGSYQLQGSYGAAKYDGTTGFLLGGLPNPELRWERSNTSEVGVDISLLNNRIFASIAYYDRTTRDKIATIPVPSSSGVTGILSNNGELRNKGLEIETKFVAVEKAGFKWNVNVNFAWNKNKVVKLPDNGLERNRQSAFQIYNSKGEKVWVGGYQEGQEPGGMWLFVAEGIYKSAEEIAAEAGNRIDITSGNNGSNGRPLYGPEAWAKLTAAEKSKGLQIQPGDVKWKDVNGDGIIDNYDRVYVGRTTPRFTGGITSSMTWKGLSLFARMDYALGFYQYDNVLPWFMGCMQGSFNPVTETKGTWTPTNVNAQYPIYTWADQLGKRNYARDSKMFAYKADYLCFREVSLSYTFPKDWAAKAKMQNLQVTLTGQNLGYLTKAKTYSPEIGGSVGGGYALPRTFVFGVNLTF</sequence>
<keyword evidence="6" id="KW-0798">TonB box</keyword>
<proteinExistence type="inferred from homology"/>
<evidence type="ECO:0000256" key="1">
    <source>
        <dbReference type="ARBA" id="ARBA00004571"/>
    </source>
</evidence>
<evidence type="ECO:0000256" key="7">
    <source>
        <dbReference type="ARBA" id="ARBA00023136"/>
    </source>
</evidence>
<keyword evidence="8 9" id="KW-0998">Cell outer membrane</keyword>
<evidence type="ECO:0000313" key="12">
    <source>
        <dbReference type="Proteomes" id="UP000294830"/>
    </source>
</evidence>
<evidence type="ECO:0000256" key="5">
    <source>
        <dbReference type="ARBA" id="ARBA00022729"/>
    </source>
</evidence>
<comment type="subcellular location">
    <subcellularLocation>
        <location evidence="1 9">Cell outer membrane</location>
        <topology evidence="1 9">Multi-pass membrane protein</topology>
    </subcellularLocation>
</comment>
<dbReference type="Pfam" id="PF07715">
    <property type="entry name" value="Plug"/>
    <property type="match status" value="1"/>
</dbReference>
<dbReference type="Gene3D" id="2.40.170.20">
    <property type="entry name" value="TonB-dependent receptor, beta-barrel domain"/>
    <property type="match status" value="1"/>
</dbReference>
<dbReference type="AlphaFoldDB" id="A0A4R2EZF5"/>
<keyword evidence="7 9" id="KW-0472">Membrane</keyword>
<dbReference type="PROSITE" id="PS01156">
    <property type="entry name" value="TONB_DEPENDENT_REC_2"/>
    <property type="match status" value="1"/>
</dbReference>
<evidence type="ECO:0000256" key="8">
    <source>
        <dbReference type="ARBA" id="ARBA00023237"/>
    </source>
</evidence>
<dbReference type="InterPro" id="IPR008969">
    <property type="entry name" value="CarboxyPept-like_regulatory"/>
</dbReference>
<dbReference type="OrthoDB" id="9768177at2"/>
<dbReference type="EMBL" id="SLWB01000001">
    <property type="protein sequence ID" value="TCN73023.1"/>
    <property type="molecule type" value="Genomic_DNA"/>
</dbReference>
<evidence type="ECO:0000256" key="6">
    <source>
        <dbReference type="ARBA" id="ARBA00023077"/>
    </source>
</evidence>
<evidence type="ECO:0000259" key="10">
    <source>
        <dbReference type="Pfam" id="PF07715"/>
    </source>
</evidence>
<dbReference type="InterPro" id="IPR039426">
    <property type="entry name" value="TonB-dep_rcpt-like"/>
</dbReference>
<evidence type="ECO:0000256" key="3">
    <source>
        <dbReference type="ARBA" id="ARBA00022452"/>
    </source>
</evidence>